<organism evidence="1 2">
    <name type="scientific">Kitasatospora atroaurantiaca</name>
    <dbReference type="NCBI Taxonomy" id="285545"/>
    <lineage>
        <taxon>Bacteria</taxon>
        <taxon>Bacillati</taxon>
        <taxon>Actinomycetota</taxon>
        <taxon>Actinomycetes</taxon>
        <taxon>Kitasatosporales</taxon>
        <taxon>Streptomycetaceae</taxon>
        <taxon>Kitasatospora</taxon>
    </lineage>
</organism>
<name>A0A561EZS9_9ACTN</name>
<protein>
    <recommendedName>
        <fullName evidence="3">CHAP domain-containing protein</fullName>
    </recommendedName>
</protein>
<evidence type="ECO:0000313" key="1">
    <source>
        <dbReference type="EMBL" id="TWE21123.1"/>
    </source>
</evidence>
<dbReference type="InterPro" id="IPR036366">
    <property type="entry name" value="PGBDSf"/>
</dbReference>
<comment type="caution">
    <text evidence="1">The sequence shown here is derived from an EMBL/GenBank/DDBJ whole genome shotgun (WGS) entry which is preliminary data.</text>
</comment>
<dbReference type="RefSeq" id="WP_145795890.1">
    <property type="nucleotide sequence ID" value="NZ_BAAABR010000047.1"/>
</dbReference>
<dbReference type="InterPro" id="IPR036365">
    <property type="entry name" value="PGBD-like_sf"/>
</dbReference>
<sequence length="287" mass="30902">MSQVENVTQRFQSFVGAHEGSANGHWNNDIRNIHGVNFAEVFGMNFVAWCDIGFWVCFKLEGLEALIPKSASCYSSIAGYQQVDRYSEYPAIGAQFFVSSGELPRGGAHTGFVVGYDDDHIQTVEFNTNDTGSSEGDGCYAKTRSRFGNETSGVYAYGYPNYAEGIVSADPKWASAPPAAPPASPPPDGQLPWVYVGQVNHAAAWDPPREQGARSYSWEQVLLVEKALAAEGLLAPQYVDGSFGTLTIAAYAAWQRSLGLNGADADGKPGLSSLTKLGEKYGFRVGN</sequence>
<evidence type="ECO:0008006" key="3">
    <source>
        <dbReference type="Google" id="ProtNLM"/>
    </source>
</evidence>
<dbReference type="Proteomes" id="UP000318416">
    <property type="component" value="Unassembled WGS sequence"/>
</dbReference>
<dbReference type="SUPFAM" id="SSF47090">
    <property type="entry name" value="PGBD-like"/>
    <property type="match status" value="1"/>
</dbReference>
<reference evidence="1 2" key="1">
    <citation type="submission" date="2019-06" db="EMBL/GenBank/DDBJ databases">
        <title>Sequencing the genomes of 1000 actinobacteria strains.</title>
        <authorList>
            <person name="Klenk H.-P."/>
        </authorList>
    </citation>
    <scope>NUCLEOTIDE SEQUENCE [LARGE SCALE GENOMIC DNA]</scope>
    <source>
        <strain evidence="1 2">DSM 41649</strain>
    </source>
</reference>
<dbReference type="EMBL" id="VIVR01000001">
    <property type="protein sequence ID" value="TWE21123.1"/>
    <property type="molecule type" value="Genomic_DNA"/>
</dbReference>
<gene>
    <name evidence="1" type="ORF">FB465_6290</name>
</gene>
<evidence type="ECO:0000313" key="2">
    <source>
        <dbReference type="Proteomes" id="UP000318416"/>
    </source>
</evidence>
<proteinExistence type="predicted"/>
<dbReference type="Gene3D" id="1.10.101.10">
    <property type="entry name" value="PGBD-like superfamily/PGBD"/>
    <property type="match status" value="1"/>
</dbReference>
<accession>A0A561EZS9</accession>
<dbReference type="OrthoDB" id="3476732at2"/>
<keyword evidence="2" id="KW-1185">Reference proteome</keyword>
<dbReference type="AlphaFoldDB" id="A0A561EZS9"/>